<evidence type="ECO:0000256" key="1">
    <source>
        <dbReference type="SAM" id="Coils"/>
    </source>
</evidence>
<evidence type="ECO:0000313" key="3">
    <source>
        <dbReference type="RefSeq" id="XP_010256226.1"/>
    </source>
</evidence>
<dbReference type="GeneID" id="104596672"/>
<evidence type="ECO:0000313" key="2">
    <source>
        <dbReference type="Proteomes" id="UP000189703"/>
    </source>
</evidence>
<dbReference type="OrthoDB" id="1935089at2759"/>
<dbReference type="KEGG" id="nnu:104596672"/>
<sequence>MVDWEELWENLVSKALPSVTSDHCPIPLGQEALFGGPSPFRFKNMWLKDPSFKLRVKDWWEEGRPRNRKKGVRFMRTLKALKGKTKDWNKDHFGRIEEGQERISSRIEELDIKEAQRNFSEEEREERWKLKVELEEILRNEEISWRQKSRCKWLQGDKNTRFFHSLASGKRSKNLITTVVVDGIEVRREEEIVKVFLDHFKGIFSRMEGNRQDLPELEWIG</sequence>
<dbReference type="AlphaFoldDB" id="A0A1U7ZPY1"/>
<dbReference type="eggNOG" id="KOG1075">
    <property type="taxonomic scope" value="Eukaryota"/>
</dbReference>
<dbReference type="RefSeq" id="XP_010256226.1">
    <property type="nucleotide sequence ID" value="XM_010257924.1"/>
</dbReference>
<keyword evidence="1" id="KW-0175">Coiled coil</keyword>
<protein>
    <submittedName>
        <fullName evidence="3">Uncharacterized protein LOC104596672</fullName>
    </submittedName>
</protein>
<dbReference type="Proteomes" id="UP000189703">
    <property type="component" value="Unplaced"/>
</dbReference>
<dbReference type="OMA" id="HCIANGR"/>
<proteinExistence type="predicted"/>
<dbReference type="InParanoid" id="A0A1U7ZPY1"/>
<keyword evidence="2" id="KW-1185">Reference proteome</keyword>
<name>A0A1U7ZPY1_NELNU</name>
<accession>A0A1U7ZPY1</accession>
<gene>
    <name evidence="3" type="primary">LOC104596672</name>
</gene>
<organism evidence="2 3">
    <name type="scientific">Nelumbo nucifera</name>
    <name type="common">Sacred lotus</name>
    <dbReference type="NCBI Taxonomy" id="4432"/>
    <lineage>
        <taxon>Eukaryota</taxon>
        <taxon>Viridiplantae</taxon>
        <taxon>Streptophyta</taxon>
        <taxon>Embryophyta</taxon>
        <taxon>Tracheophyta</taxon>
        <taxon>Spermatophyta</taxon>
        <taxon>Magnoliopsida</taxon>
        <taxon>Proteales</taxon>
        <taxon>Nelumbonaceae</taxon>
        <taxon>Nelumbo</taxon>
    </lineage>
</organism>
<reference evidence="3" key="1">
    <citation type="submission" date="2025-08" db="UniProtKB">
        <authorList>
            <consortium name="RefSeq"/>
        </authorList>
    </citation>
    <scope>IDENTIFICATION</scope>
</reference>
<feature type="coiled-coil region" evidence="1">
    <location>
        <begin position="105"/>
        <end position="140"/>
    </location>
</feature>